<keyword evidence="4" id="KW-1185">Reference proteome</keyword>
<organism evidence="1 3">
    <name type="scientific">Ignatzschineria cameli</name>
    <dbReference type="NCBI Taxonomy" id="2182793"/>
    <lineage>
        <taxon>Bacteria</taxon>
        <taxon>Pseudomonadati</taxon>
        <taxon>Pseudomonadota</taxon>
        <taxon>Gammaproteobacteria</taxon>
        <taxon>Cardiobacteriales</taxon>
        <taxon>Ignatzschineriaceae</taxon>
        <taxon>Ignatzschineria</taxon>
    </lineage>
</organism>
<evidence type="ECO:0000313" key="4">
    <source>
        <dbReference type="Proteomes" id="UP000245217"/>
    </source>
</evidence>
<dbReference type="Proteomes" id="UP000245217">
    <property type="component" value="Unassembled WGS sequence"/>
</dbReference>
<evidence type="ECO:0000313" key="1">
    <source>
        <dbReference type="EMBL" id="PWD85808.1"/>
    </source>
</evidence>
<proteinExistence type="predicted"/>
<dbReference type="RefSeq" id="WP_109201827.1">
    <property type="nucleotide sequence ID" value="NZ_QEWS01000005.1"/>
</dbReference>
<dbReference type="Proteomes" id="UP000245059">
    <property type="component" value="Unassembled WGS sequence"/>
</dbReference>
<name>A0A2U2AQH2_9GAMM</name>
<reference evidence="1" key="1">
    <citation type="journal article" date="2018" name="Genome Announc.">
        <title>Ignatzschineria cameli sp. nov., isolated from necrotic foot tissue of dromedaries (Camelus dromedarius) and associated maggots (Wohlfahrtia species) in Dubai.</title>
        <authorList>
            <person name="Tsang C.C."/>
            <person name="Tang J.Y."/>
            <person name="Fong J.Y."/>
            <person name="Kinne J."/>
            <person name="Lee H.H."/>
            <person name="Joseph M."/>
            <person name="Jose S."/>
            <person name="Schuster R.K."/>
            <person name="Tang Y."/>
            <person name="Sivakumar S."/>
            <person name="Chen J.H."/>
            <person name="Teng J.L."/>
            <person name="Lau S.K."/>
            <person name="Wernery U."/>
            <person name="Woo P.C."/>
        </authorList>
    </citation>
    <scope>NUCLEOTIDE SEQUENCE</scope>
    <source>
        <strain evidence="1">UAE-HKU57</strain>
        <strain evidence="2">UAE-HKU58</strain>
    </source>
</reference>
<comment type="caution">
    <text evidence="1">The sequence shown here is derived from an EMBL/GenBank/DDBJ whole genome shotgun (WGS) entry which is preliminary data.</text>
</comment>
<reference evidence="3 4" key="2">
    <citation type="submission" date="2018-05" db="EMBL/GenBank/DDBJ databases">
        <title>Ignatzschineria dubaiensis sp. nov., isolated from necrotic foot tissues of dromedaries (Camelus dromedarius) and associated maggots in Dubai, United Arab Emirates.</title>
        <authorList>
            <person name="Tsang C.C."/>
            <person name="Tang J.Y.M."/>
            <person name="Fong J.Y.H."/>
            <person name="Kinne J."/>
            <person name="Lee H.H."/>
            <person name="Joseph M."/>
            <person name="Jose S."/>
            <person name="Schuster R.K."/>
            <person name="Tang Y."/>
            <person name="Sivakumar S."/>
            <person name="Chen J.H.K."/>
            <person name="Teng J.L.L."/>
            <person name="Lau S.K.P."/>
            <person name="Wernery U."/>
            <person name="Woo P.C.Y."/>
        </authorList>
    </citation>
    <scope>NUCLEOTIDE SEQUENCE [LARGE SCALE GENOMIC DNA]</scope>
    <source>
        <strain evidence="3">UAE-HKU57</strain>
        <strain evidence="4">UAE-HKU58</strain>
    </source>
</reference>
<evidence type="ECO:0000313" key="2">
    <source>
        <dbReference type="EMBL" id="PWD91696.1"/>
    </source>
</evidence>
<dbReference type="AlphaFoldDB" id="A0A2U2AQH2"/>
<sequence>MSSKTKDIILRAFRISIGDTKVSNAVNIFDDLKVKLGGFESSSDRCMILNPTDPNNEKDLISDYHEVIIPKSFFCTMLRIVPGEDAQHIPDELLEQKKFSMDEVEELQESHNLPNLCKESFYFSTCGHYLVTNLRGNKTIKDLQTYLSWLLGNDLLILTPMVNIPDDIPMQDISNITFSDGYIDSSFEGEVVKTQSSQTRSFNLKNMAASIIDDLFGDTQDLSDIDLERIIEANLIVKWSKPKDMSKEEYEKVMGAMIKPVADLEGMTIKPKKGRLIRGEEIPKTKVVKVAHTSSGKIVEMGLQQEMSKFLNELNQSK</sequence>
<dbReference type="EMBL" id="QEWW01000004">
    <property type="protein sequence ID" value="PWD85808.1"/>
    <property type="molecule type" value="Genomic_DNA"/>
</dbReference>
<dbReference type="EMBL" id="QEWV01000005">
    <property type="protein sequence ID" value="PWD91696.1"/>
    <property type="molecule type" value="Genomic_DNA"/>
</dbReference>
<gene>
    <name evidence="1" type="ORF">DC077_07170</name>
    <name evidence="2" type="ORF">DC078_06790</name>
</gene>
<accession>A0A2U2AQH2</accession>
<evidence type="ECO:0000313" key="3">
    <source>
        <dbReference type="Proteomes" id="UP000245059"/>
    </source>
</evidence>
<protein>
    <submittedName>
        <fullName evidence="1">Uncharacterized protein</fullName>
    </submittedName>
</protein>
<dbReference type="OrthoDB" id="1429347at2"/>